<dbReference type="CDD" id="cd03135">
    <property type="entry name" value="GATase1_DJ-1"/>
    <property type="match status" value="1"/>
</dbReference>
<sequence>MKKAAVLLADGFEEIEALTAVDLLRRARIYVDTISISDDYMVNGSHGINVQTEDLFAEVDFGEFDMLVLPGGMPGTANLDAHDGVRRVVREFCEKGKYVGAICAAPSILGNMGLLKGKRGTCFPAFEDRMSGAVLVKAPVVQDGNIITSRGMGTAIEFGLKLVEVLTDKAKADEIAQSIIYLK</sequence>
<dbReference type="EMBL" id="JACJKS010000006">
    <property type="protein sequence ID" value="MBM6948241.1"/>
    <property type="molecule type" value="Genomic_DNA"/>
</dbReference>
<name>A0A938XB38_9CLOT</name>
<dbReference type="RefSeq" id="WP_204906258.1">
    <property type="nucleotide sequence ID" value="NZ_JACJKS010000006.1"/>
</dbReference>
<dbReference type="Pfam" id="PF01965">
    <property type="entry name" value="DJ-1_PfpI"/>
    <property type="match status" value="1"/>
</dbReference>
<dbReference type="InterPro" id="IPR006287">
    <property type="entry name" value="DJ-1"/>
</dbReference>
<evidence type="ECO:0000313" key="3">
    <source>
        <dbReference type="Proteomes" id="UP000705508"/>
    </source>
</evidence>
<reference evidence="2" key="2">
    <citation type="journal article" date="2021" name="Sci. Rep.">
        <title>The distribution of antibiotic resistance genes in chicken gut microbiota commensals.</title>
        <authorList>
            <person name="Juricova H."/>
            <person name="Matiasovicova J."/>
            <person name="Kubasova T."/>
            <person name="Cejkova D."/>
            <person name="Rychlik I."/>
        </authorList>
    </citation>
    <scope>NUCLEOTIDE SEQUENCE</scope>
    <source>
        <strain evidence="2">An582</strain>
    </source>
</reference>
<dbReference type="AlphaFoldDB" id="A0A938XB38"/>
<dbReference type="InterPro" id="IPR050325">
    <property type="entry name" value="Prot/Nucl_acid_deglycase"/>
</dbReference>
<dbReference type="NCBIfam" id="TIGR01383">
    <property type="entry name" value="not_thiJ"/>
    <property type="match status" value="1"/>
</dbReference>
<proteinExistence type="predicted"/>
<dbReference type="Gene3D" id="3.40.50.880">
    <property type="match status" value="1"/>
</dbReference>
<evidence type="ECO:0000313" key="2">
    <source>
        <dbReference type="EMBL" id="MBM6948241.1"/>
    </source>
</evidence>
<dbReference type="SUPFAM" id="SSF52317">
    <property type="entry name" value="Class I glutamine amidotransferase-like"/>
    <property type="match status" value="1"/>
</dbReference>
<dbReference type="PANTHER" id="PTHR48094:SF12">
    <property type="entry name" value="PARKINSON DISEASE PROTEIN 7 HOMOLOG"/>
    <property type="match status" value="1"/>
</dbReference>
<evidence type="ECO:0000259" key="1">
    <source>
        <dbReference type="Pfam" id="PF01965"/>
    </source>
</evidence>
<reference evidence="2" key="1">
    <citation type="submission" date="2020-08" db="EMBL/GenBank/DDBJ databases">
        <authorList>
            <person name="Cejkova D."/>
            <person name="Kubasova T."/>
            <person name="Jahodarova E."/>
            <person name="Rychlik I."/>
        </authorList>
    </citation>
    <scope>NUCLEOTIDE SEQUENCE</scope>
    <source>
        <strain evidence="2">An582</strain>
    </source>
</reference>
<feature type="domain" description="DJ-1/PfpI" evidence="1">
    <location>
        <begin position="2"/>
        <end position="164"/>
    </location>
</feature>
<dbReference type="GO" id="GO:0005737">
    <property type="term" value="C:cytoplasm"/>
    <property type="evidence" value="ECO:0007669"/>
    <property type="project" value="TreeGrafter"/>
</dbReference>
<comment type="caution">
    <text evidence="2">The sequence shown here is derived from an EMBL/GenBank/DDBJ whole genome shotgun (WGS) entry which is preliminary data.</text>
</comment>
<dbReference type="InterPro" id="IPR002818">
    <property type="entry name" value="DJ-1/PfpI"/>
</dbReference>
<protein>
    <submittedName>
        <fullName evidence="2">DJ-1/PfpI family protein</fullName>
    </submittedName>
</protein>
<accession>A0A938XB38</accession>
<dbReference type="Proteomes" id="UP000705508">
    <property type="component" value="Unassembled WGS sequence"/>
</dbReference>
<dbReference type="PANTHER" id="PTHR48094">
    <property type="entry name" value="PROTEIN/NUCLEIC ACID DEGLYCASE DJ-1-RELATED"/>
    <property type="match status" value="1"/>
</dbReference>
<dbReference type="InterPro" id="IPR029062">
    <property type="entry name" value="Class_I_gatase-like"/>
</dbReference>
<gene>
    <name evidence="2" type="ORF">H6A20_06165</name>
</gene>
<organism evidence="2 3">
    <name type="scientific">Mordavella massiliensis</name>
    <dbReference type="NCBI Taxonomy" id="1871024"/>
    <lineage>
        <taxon>Bacteria</taxon>
        <taxon>Bacillati</taxon>
        <taxon>Bacillota</taxon>
        <taxon>Clostridia</taxon>
        <taxon>Eubacteriales</taxon>
        <taxon>Clostridiaceae</taxon>
        <taxon>Mordavella</taxon>
    </lineage>
</organism>